<protein>
    <recommendedName>
        <fullName evidence="4">Nucleotidyltransferase</fullName>
    </recommendedName>
</protein>
<accession>A0AAV9UYL4</accession>
<keyword evidence="3" id="KW-1185">Reference proteome</keyword>
<evidence type="ECO:0000256" key="1">
    <source>
        <dbReference type="SAM" id="MobiDB-lite"/>
    </source>
</evidence>
<feature type="region of interest" description="Disordered" evidence="1">
    <location>
        <begin position="47"/>
        <end position="84"/>
    </location>
</feature>
<proteinExistence type="predicted"/>
<comment type="caution">
    <text evidence="2">The sequence shown here is derived from an EMBL/GenBank/DDBJ whole genome shotgun (WGS) entry which is preliminary data.</text>
</comment>
<gene>
    <name evidence="2" type="ORF">TWF730_009237</name>
</gene>
<dbReference type="AlphaFoldDB" id="A0AAV9UYL4"/>
<evidence type="ECO:0000313" key="2">
    <source>
        <dbReference type="EMBL" id="KAK6352410.1"/>
    </source>
</evidence>
<organism evidence="2 3">
    <name type="scientific">Orbilia blumenaviensis</name>
    <dbReference type="NCBI Taxonomy" id="1796055"/>
    <lineage>
        <taxon>Eukaryota</taxon>
        <taxon>Fungi</taxon>
        <taxon>Dikarya</taxon>
        <taxon>Ascomycota</taxon>
        <taxon>Pezizomycotina</taxon>
        <taxon>Orbiliomycetes</taxon>
        <taxon>Orbiliales</taxon>
        <taxon>Orbiliaceae</taxon>
        <taxon>Orbilia</taxon>
    </lineage>
</organism>
<dbReference type="Proteomes" id="UP001373714">
    <property type="component" value="Unassembled WGS sequence"/>
</dbReference>
<sequence>MGSVKRNTERQMARKFSRDMNMKYSFLLGEEDYTSLPCTEDFAQGNEALLDQVDGSTGSSTGSSEESLPQPDDDENPGLNGNGIDTSLCWDTEMPIDETSKVLEDVAQALHYRLKSFFDEGILYFIGGFAIRGSRRGNTDVDLEVSEPSYLTLLRTKIESCGFKINKITERGFNAVDKATGVRVSVRTRLFKGIEPFSMKCGGYNVACDDVQLIQKLNALPNRRGITKQNTDIMDIQFLLGRGALVREELVGVFDQKTLLEAIGNGRIDLQDGRISTLIEGLGERGLIEMVNYVNKEINLA</sequence>
<name>A0AAV9UYL4_9PEZI</name>
<dbReference type="EMBL" id="JAVHNS010000006">
    <property type="protein sequence ID" value="KAK6352410.1"/>
    <property type="molecule type" value="Genomic_DNA"/>
</dbReference>
<evidence type="ECO:0008006" key="4">
    <source>
        <dbReference type="Google" id="ProtNLM"/>
    </source>
</evidence>
<feature type="compositionally biased region" description="Low complexity" evidence="1">
    <location>
        <begin position="55"/>
        <end position="67"/>
    </location>
</feature>
<evidence type="ECO:0000313" key="3">
    <source>
        <dbReference type="Proteomes" id="UP001373714"/>
    </source>
</evidence>
<reference evidence="2 3" key="1">
    <citation type="submission" date="2019-10" db="EMBL/GenBank/DDBJ databases">
        <authorList>
            <person name="Palmer J.M."/>
        </authorList>
    </citation>
    <scope>NUCLEOTIDE SEQUENCE [LARGE SCALE GENOMIC DNA]</scope>
    <source>
        <strain evidence="2 3">TWF730</strain>
    </source>
</reference>